<evidence type="ECO:0000313" key="1">
    <source>
        <dbReference type="EMBL" id="OGC38890.1"/>
    </source>
</evidence>
<dbReference type="Proteomes" id="UP000177025">
    <property type="component" value="Unassembled WGS sequence"/>
</dbReference>
<proteinExistence type="predicted"/>
<organism evidence="1 2">
    <name type="scientific">candidate division WOR-3 bacterium RBG_13_43_14</name>
    <dbReference type="NCBI Taxonomy" id="1802590"/>
    <lineage>
        <taxon>Bacteria</taxon>
        <taxon>Bacteria division WOR-3</taxon>
    </lineage>
</organism>
<evidence type="ECO:0000313" key="2">
    <source>
        <dbReference type="Proteomes" id="UP000177025"/>
    </source>
</evidence>
<gene>
    <name evidence="1" type="ORF">A2Y85_01650</name>
</gene>
<comment type="caution">
    <text evidence="1">The sequence shown here is derived from an EMBL/GenBank/DDBJ whole genome shotgun (WGS) entry which is preliminary data.</text>
</comment>
<reference evidence="1 2" key="1">
    <citation type="journal article" date="2016" name="Nat. Commun.">
        <title>Thousands of microbial genomes shed light on interconnected biogeochemical processes in an aquifer system.</title>
        <authorList>
            <person name="Anantharaman K."/>
            <person name="Brown C.T."/>
            <person name="Hug L.A."/>
            <person name="Sharon I."/>
            <person name="Castelle C.J."/>
            <person name="Probst A.J."/>
            <person name="Thomas B.C."/>
            <person name="Singh A."/>
            <person name="Wilkins M.J."/>
            <person name="Karaoz U."/>
            <person name="Brodie E.L."/>
            <person name="Williams K.H."/>
            <person name="Hubbard S.S."/>
            <person name="Banfield J.F."/>
        </authorList>
    </citation>
    <scope>NUCLEOTIDE SEQUENCE [LARGE SCALE GENOMIC DNA]</scope>
</reference>
<dbReference type="InterPro" id="IPR054251">
    <property type="entry name" value="DUF6982"/>
</dbReference>
<protein>
    <submittedName>
        <fullName evidence="1">Uncharacterized protein</fullName>
    </submittedName>
</protein>
<accession>A0A1F4U222</accession>
<dbReference type="Pfam" id="PF22478">
    <property type="entry name" value="DUF6982"/>
    <property type="match status" value="1"/>
</dbReference>
<dbReference type="AlphaFoldDB" id="A0A1F4U222"/>
<sequence length="144" mass="16290">MLTNLPGAESNRIVVRFKNGNILKGLTRDFVPEKPKFHLTHPDERIEEIDTETLKAVFFVKSYDGDKGHQDAKGFSYVDPVTFRGMKIKVTFQDNETIYGSTMGYNKNRKGFFILPADPESNNIRIYVVASAIKEVKLGSQAET</sequence>
<dbReference type="EMBL" id="MEUM01000161">
    <property type="protein sequence ID" value="OGC38890.1"/>
    <property type="molecule type" value="Genomic_DNA"/>
</dbReference>
<name>A0A1F4U222_UNCW3</name>